<dbReference type="EMBL" id="CAXDID020000139">
    <property type="protein sequence ID" value="CAL6038368.1"/>
    <property type="molecule type" value="Genomic_DNA"/>
</dbReference>
<organism evidence="1">
    <name type="scientific">Hexamita inflata</name>
    <dbReference type="NCBI Taxonomy" id="28002"/>
    <lineage>
        <taxon>Eukaryota</taxon>
        <taxon>Metamonada</taxon>
        <taxon>Diplomonadida</taxon>
        <taxon>Hexamitidae</taxon>
        <taxon>Hexamitinae</taxon>
        <taxon>Hexamita</taxon>
    </lineage>
</organism>
<reference evidence="2 3" key="2">
    <citation type="submission" date="2024-07" db="EMBL/GenBank/DDBJ databases">
        <authorList>
            <person name="Akdeniz Z."/>
        </authorList>
    </citation>
    <scope>NUCLEOTIDE SEQUENCE [LARGE SCALE GENOMIC DNA]</scope>
</reference>
<evidence type="ECO:0000313" key="2">
    <source>
        <dbReference type="EMBL" id="CAL6038368.1"/>
    </source>
</evidence>
<dbReference type="EMBL" id="CATOUU010001104">
    <property type="protein sequence ID" value="CAI9972210.1"/>
    <property type="molecule type" value="Genomic_DNA"/>
</dbReference>
<name>A0AA86R7R8_9EUKA</name>
<dbReference type="Proteomes" id="UP001642409">
    <property type="component" value="Unassembled WGS sequence"/>
</dbReference>
<sequence length="151" mass="17802">MTILIFKCDVAESHQIYYNVTIKQNGRFQHPAVNTHTNFSVSRAHQTLSWIYLSPFPQRIKSKQMSHNMVLNMKKGVIFFYLMEKQIVKVKQQFGNHCLTQILPNIYTSSNLGNTLFQSKVIQSSNNNTPRNWIYSDVNKRPRELWPKQRI</sequence>
<evidence type="ECO:0000313" key="1">
    <source>
        <dbReference type="EMBL" id="CAI9972210.1"/>
    </source>
</evidence>
<comment type="caution">
    <text evidence="1">The sequence shown here is derived from an EMBL/GenBank/DDBJ whole genome shotgun (WGS) entry which is preliminary data.</text>
</comment>
<accession>A0AA86R7R8</accession>
<evidence type="ECO:0000313" key="3">
    <source>
        <dbReference type="Proteomes" id="UP001642409"/>
    </source>
</evidence>
<protein>
    <submittedName>
        <fullName evidence="2">Hypothetical_protein</fullName>
    </submittedName>
</protein>
<gene>
    <name evidence="2" type="ORF">HINF_LOCUS37334</name>
    <name evidence="1" type="ORF">HINF_LOCUS59855</name>
</gene>
<keyword evidence="3" id="KW-1185">Reference proteome</keyword>
<proteinExistence type="predicted"/>
<dbReference type="AlphaFoldDB" id="A0AA86R7R8"/>
<reference evidence="1" key="1">
    <citation type="submission" date="2023-06" db="EMBL/GenBank/DDBJ databases">
        <authorList>
            <person name="Kurt Z."/>
        </authorList>
    </citation>
    <scope>NUCLEOTIDE SEQUENCE</scope>
</reference>